<dbReference type="Pfam" id="PF00560">
    <property type="entry name" value="LRR_1"/>
    <property type="match status" value="8"/>
</dbReference>
<comment type="similarity">
    <text evidence="2">Belongs to the RLP family.</text>
</comment>
<evidence type="ECO:0000256" key="6">
    <source>
        <dbReference type="ARBA" id="ARBA00022729"/>
    </source>
</evidence>
<dbReference type="AlphaFoldDB" id="A0A251U2Z7"/>
<dbReference type="Gene3D" id="3.80.10.10">
    <property type="entry name" value="Ribonuclease Inhibitor"/>
    <property type="match status" value="4"/>
</dbReference>
<feature type="transmembrane region" description="Helical" evidence="11">
    <location>
        <begin position="930"/>
        <end position="954"/>
    </location>
</feature>
<keyword evidence="7" id="KW-0677">Repeat</keyword>
<dbReference type="InterPro" id="IPR013210">
    <property type="entry name" value="LRR_N_plant-typ"/>
</dbReference>
<dbReference type="SMART" id="SM00365">
    <property type="entry name" value="LRR_SD22"/>
    <property type="match status" value="5"/>
</dbReference>
<evidence type="ECO:0000256" key="12">
    <source>
        <dbReference type="SAM" id="SignalP"/>
    </source>
</evidence>
<protein>
    <submittedName>
        <fullName evidence="15">Putative disease resistance family protein / LRR family protein</fullName>
    </submittedName>
</protein>
<evidence type="ECO:0000256" key="10">
    <source>
        <dbReference type="ARBA" id="ARBA00023180"/>
    </source>
</evidence>
<dbReference type="InParanoid" id="A0A251U2Z7"/>
<dbReference type="InterPro" id="IPR001611">
    <property type="entry name" value="Leu-rich_rpt"/>
</dbReference>
<dbReference type="EMBL" id="CM007897">
    <property type="protein sequence ID" value="OTG17720.1"/>
    <property type="molecule type" value="Genomic_DNA"/>
</dbReference>
<keyword evidence="4" id="KW-0433">Leucine-rich repeat</keyword>
<keyword evidence="8 11" id="KW-1133">Transmembrane helix</keyword>
<dbReference type="GO" id="GO:0051707">
    <property type="term" value="P:response to other organism"/>
    <property type="evidence" value="ECO:0007669"/>
    <property type="project" value="UniProtKB-ARBA"/>
</dbReference>
<dbReference type="FunFam" id="3.80.10.10:FF:000095">
    <property type="entry name" value="LRR receptor-like serine/threonine-protein kinase GSO1"/>
    <property type="match status" value="2"/>
</dbReference>
<name>A0A251U2Z7_HELAN</name>
<keyword evidence="9 11" id="KW-0472">Membrane</keyword>
<evidence type="ECO:0000256" key="9">
    <source>
        <dbReference type="ARBA" id="ARBA00023136"/>
    </source>
</evidence>
<reference evidence="16" key="1">
    <citation type="journal article" date="2017" name="Nature">
        <title>The sunflower genome provides insights into oil metabolism, flowering and Asterid evolution.</title>
        <authorList>
            <person name="Badouin H."/>
            <person name="Gouzy J."/>
            <person name="Grassa C.J."/>
            <person name="Murat F."/>
            <person name="Staton S.E."/>
            <person name="Cottret L."/>
            <person name="Lelandais-Briere C."/>
            <person name="Owens G.L."/>
            <person name="Carrere S."/>
            <person name="Mayjonade B."/>
            <person name="Legrand L."/>
            <person name="Gill N."/>
            <person name="Kane N.C."/>
            <person name="Bowers J.E."/>
            <person name="Hubner S."/>
            <person name="Bellec A."/>
            <person name="Berard A."/>
            <person name="Berges H."/>
            <person name="Blanchet N."/>
            <person name="Boniface M.C."/>
            <person name="Brunel D."/>
            <person name="Catrice O."/>
            <person name="Chaidir N."/>
            <person name="Claudel C."/>
            <person name="Donnadieu C."/>
            <person name="Faraut T."/>
            <person name="Fievet G."/>
            <person name="Helmstetter N."/>
            <person name="King M."/>
            <person name="Knapp S.J."/>
            <person name="Lai Z."/>
            <person name="Le Paslier M.C."/>
            <person name="Lippi Y."/>
            <person name="Lorenzon L."/>
            <person name="Mandel J.R."/>
            <person name="Marage G."/>
            <person name="Marchand G."/>
            <person name="Marquand E."/>
            <person name="Bret-Mestries E."/>
            <person name="Morien E."/>
            <person name="Nambeesan S."/>
            <person name="Nguyen T."/>
            <person name="Pegot-Espagnet P."/>
            <person name="Pouilly N."/>
            <person name="Raftis F."/>
            <person name="Sallet E."/>
            <person name="Schiex T."/>
            <person name="Thomas J."/>
            <person name="Vandecasteele C."/>
            <person name="Vares D."/>
            <person name="Vear F."/>
            <person name="Vautrin S."/>
            <person name="Crespi M."/>
            <person name="Mangin B."/>
            <person name="Burke J.M."/>
            <person name="Salse J."/>
            <person name="Munos S."/>
            <person name="Vincourt P."/>
            <person name="Rieseberg L.H."/>
            <person name="Langlade N.B."/>
        </authorList>
    </citation>
    <scope>NUCLEOTIDE SEQUENCE [LARGE SCALE GENOMIC DNA]</scope>
    <source>
        <strain evidence="16">cv. SF193</strain>
    </source>
</reference>
<dbReference type="Pfam" id="PF08263">
    <property type="entry name" value="LRRNT_2"/>
    <property type="match status" value="1"/>
</dbReference>
<keyword evidence="10" id="KW-0325">Glycoprotein</keyword>
<dbReference type="GO" id="GO:0006952">
    <property type="term" value="P:defense response"/>
    <property type="evidence" value="ECO:0007669"/>
    <property type="project" value="UniProtKB-ARBA"/>
</dbReference>
<dbReference type="SUPFAM" id="SSF52058">
    <property type="entry name" value="L domain-like"/>
    <property type="match status" value="1"/>
</dbReference>
<evidence type="ECO:0000313" key="16">
    <source>
        <dbReference type="Proteomes" id="UP000215914"/>
    </source>
</evidence>
<evidence type="ECO:0000256" key="5">
    <source>
        <dbReference type="ARBA" id="ARBA00022692"/>
    </source>
</evidence>
<evidence type="ECO:0000256" key="3">
    <source>
        <dbReference type="ARBA" id="ARBA00022475"/>
    </source>
</evidence>
<feature type="chain" id="PRO_5012874475" evidence="12">
    <location>
        <begin position="22"/>
        <end position="988"/>
    </location>
</feature>
<organism evidence="15 16">
    <name type="scientific">Helianthus annuus</name>
    <name type="common">Common sunflower</name>
    <dbReference type="NCBI Taxonomy" id="4232"/>
    <lineage>
        <taxon>Eukaryota</taxon>
        <taxon>Viridiplantae</taxon>
        <taxon>Streptophyta</taxon>
        <taxon>Embryophyta</taxon>
        <taxon>Tracheophyta</taxon>
        <taxon>Spermatophyta</taxon>
        <taxon>Magnoliopsida</taxon>
        <taxon>eudicotyledons</taxon>
        <taxon>Gunneridae</taxon>
        <taxon>Pentapetalae</taxon>
        <taxon>asterids</taxon>
        <taxon>campanulids</taxon>
        <taxon>Asterales</taxon>
        <taxon>Asteraceae</taxon>
        <taxon>Asteroideae</taxon>
        <taxon>Heliantheae alliance</taxon>
        <taxon>Heliantheae</taxon>
        <taxon>Helianthus</taxon>
    </lineage>
</organism>
<evidence type="ECO:0000256" key="11">
    <source>
        <dbReference type="SAM" id="Phobius"/>
    </source>
</evidence>
<evidence type="ECO:0000256" key="8">
    <source>
        <dbReference type="ARBA" id="ARBA00022989"/>
    </source>
</evidence>
<evidence type="ECO:0000259" key="13">
    <source>
        <dbReference type="Pfam" id="PF08263"/>
    </source>
</evidence>
<feature type="domain" description="Disease resistance R13L4/SHOC-2-like LRR" evidence="14">
    <location>
        <begin position="311"/>
        <end position="492"/>
    </location>
</feature>
<dbReference type="InterPro" id="IPR003591">
    <property type="entry name" value="Leu-rich_rpt_typical-subtyp"/>
</dbReference>
<dbReference type="PANTHER" id="PTHR48063:SF106">
    <property type="entry name" value="LEUCINE-RICH REPEAT DOMAIN, L DOMAIN-LIKE PROTEIN-RELATED"/>
    <property type="match status" value="1"/>
</dbReference>
<evidence type="ECO:0000259" key="14">
    <source>
        <dbReference type="Pfam" id="PF23598"/>
    </source>
</evidence>
<evidence type="ECO:0000256" key="7">
    <source>
        <dbReference type="ARBA" id="ARBA00022737"/>
    </source>
</evidence>
<dbReference type="Pfam" id="PF13855">
    <property type="entry name" value="LRR_8"/>
    <property type="match status" value="2"/>
</dbReference>
<evidence type="ECO:0000256" key="2">
    <source>
        <dbReference type="ARBA" id="ARBA00009592"/>
    </source>
</evidence>
<sequence length="988" mass="110347">METNIFFILTTLLFLQRFGLSNNMLMPSLNVTCSERERQSLLAIKHSLTDTFNLLSTWSGVECCDWHGVGCDHRNGHVVKLDLRSQVSLETYPDGKLLKGELSPSLRNLKYLHYLDLSMNNFSGNIPEFLGSFQRLKYLNLSHSFPAGVVPHHLGNLSRLQYLDLSYPFVKDPNRFFGFEGLPVLDDMGWVSSLWSLRYLDLSGISIGKHIDWFHPISMLPSLLTLNLVSSGIKNIPSVKFINFTSLNSLDLSFNYINSTIPVWLSNLTGLMHLYLNHNHFHGEIPYLLCNLSSLVHLDISQNMVSGPIPQSIGRLLRLEDLDLQGNQLSGNIPMSVGQLSKLKNLDLSSNSFETLMPDLLCNLSSLVHLVLAENRFSGQIPACFGQLLMLEDLYLEGNELSGNIPMSLGQLSKLKNLDLSYNSLVGVLSETYFSKLQNLNYLALSRNSLVLNFSSLWIPPFQLQTFDASFCNNGPHFPNWLQTQTHLQRLYLSNSSIIDTIPEWFENIMSHILVLDLSNNQISGKLPRFHFNKSDNRWGDGILNLKSNKFEGLLATFPSNVRILDLSDNLLSGHLPQTDGTMNLILEVVKLSNNRFTGSIPVHLCKVPSIYVLDLSQNKFSGRLPGCLGNLIGLGAMDVSNNTLTGVVPSSLGSLTQLVSLHFHNNKFEGNLPLSLQNLTRLITLDTGNNFLTGSIPSWIGESLLNLRILNLQSNKFTGKIPLQLCQLSALQYLNLAQNHIIGTVPHCFSNFSGMITYQEISVNPIYYYEENILAVVKGIQWDYTKTLQFLTVLDLSSNNITGEIPDVLMNLVGLYSLNLARNHLKGQIPTMIGHLRQIESLDLSMNMLSGQIPQSLTSLNSLSYLNLSFNNLSGAIPVGNQLQTLVDPYIYEGNSGLCGPPVSSSCKGNNSSYNDVGEDKGQDGDEGLWFYFGMGPGFVVGFVGLFGSLHFIRRWRVAYFQMLENVYGWLAVSILIPFFIGCFQGR</sequence>
<dbReference type="SMART" id="SM00369">
    <property type="entry name" value="LRR_TYP"/>
    <property type="match status" value="13"/>
</dbReference>
<feature type="signal peptide" evidence="12">
    <location>
        <begin position="1"/>
        <end position="21"/>
    </location>
</feature>
<dbReference type="GO" id="GO:0005886">
    <property type="term" value="C:plasma membrane"/>
    <property type="evidence" value="ECO:0007669"/>
    <property type="project" value="UniProtKB-SubCell"/>
</dbReference>
<accession>A0A251U2Z7</accession>
<dbReference type="InterPro" id="IPR046956">
    <property type="entry name" value="RLP23-like"/>
</dbReference>
<evidence type="ECO:0000313" key="15">
    <source>
        <dbReference type="EMBL" id="OTG17720.1"/>
    </source>
</evidence>
<comment type="subcellular location">
    <subcellularLocation>
        <location evidence="1">Cell membrane</location>
        <topology evidence="1">Single-pass type I membrane protein</topology>
    </subcellularLocation>
</comment>
<dbReference type="SUPFAM" id="SSF52047">
    <property type="entry name" value="RNI-like"/>
    <property type="match status" value="1"/>
</dbReference>
<feature type="domain" description="Leucine-rich repeat-containing N-terminal plant-type" evidence="13">
    <location>
        <begin position="36"/>
        <end position="72"/>
    </location>
</feature>
<dbReference type="OMA" id="LWNSINM"/>
<dbReference type="PANTHER" id="PTHR48063">
    <property type="entry name" value="LRR RECEPTOR-LIKE KINASE"/>
    <property type="match status" value="1"/>
</dbReference>
<dbReference type="Proteomes" id="UP000215914">
    <property type="component" value="Chromosome 8"/>
</dbReference>
<feature type="transmembrane region" description="Helical" evidence="11">
    <location>
        <begin position="961"/>
        <end position="982"/>
    </location>
</feature>
<evidence type="ECO:0000256" key="4">
    <source>
        <dbReference type="ARBA" id="ARBA00022614"/>
    </source>
</evidence>
<dbReference type="Pfam" id="PF23598">
    <property type="entry name" value="LRR_14"/>
    <property type="match status" value="1"/>
</dbReference>
<gene>
    <name evidence="15" type="ORF">HannXRQ_Chr08g0215281</name>
</gene>
<dbReference type="InterPro" id="IPR032675">
    <property type="entry name" value="LRR_dom_sf"/>
</dbReference>
<proteinExistence type="inferred from homology"/>
<dbReference type="FunFam" id="3.80.10.10:FF:000111">
    <property type="entry name" value="LRR receptor-like serine/threonine-protein kinase ERECTA"/>
    <property type="match status" value="1"/>
</dbReference>
<keyword evidence="6 12" id="KW-0732">Signal</keyword>
<dbReference type="InterPro" id="IPR055414">
    <property type="entry name" value="LRR_R13L4/SHOC2-like"/>
</dbReference>
<keyword evidence="5 11" id="KW-0812">Transmembrane</keyword>
<keyword evidence="3" id="KW-1003">Cell membrane</keyword>
<keyword evidence="16" id="KW-1185">Reference proteome</keyword>
<evidence type="ECO:0000256" key="1">
    <source>
        <dbReference type="ARBA" id="ARBA00004251"/>
    </source>
</evidence>